<evidence type="ECO:0000259" key="9">
    <source>
        <dbReference type="PROSITE" id="PS00128"/>
    </source>
</evidence>
<dbReference type="SMART" id="SM00263">
    <property type="entry name" value="LYZ1"/>
    <property type="match status" value="6"/>
</dbReference>
<dbReference type="OrthoDB" id="17373at2759"/>
<dbReference type="FunFam" id="1.10.530.10:FF:000016">
    <property type="entry name" value="Uncharacterized protein, isoform B"/>
    <property type="match status" value="5"/>
</dbReference>
<dbReference type="EMBL" id="CH916366">
    <property type="protein sequence ID" value="EDV96275.1"/>
    <property type="molecule type" value="Genomic_DNA"/>
</dbReference>
<evidence type="ECO:0000256" key="4">
    <source>
        <dbReference type="ARBA" id="ARBA00023157"/>
    </source>
</evidence>
<keyword evidence="11" id="KW-1185">Reference proteome</keyword>
<dbReference type="Proteomes" id="UP000001070">
    <property type="component" value="Unassembled WGS sequence"/>
</dbReference>
<dbReference type="HOGENOM" id="CLU_005624_1_0_1"/>
<dbReference type="STRING" id="7222.B4IWP9"/>
<organism evidence="11">
    <name type="scientific">Drosophila grimshawi</name>
    <name type="common">Hawaiian fruit fly</name>
    <name type="synonym">Idiomyia grimshawi</name>
    <dbReference type="NCBI Taxonomy" id="7222"/>
    <lineage>
        <taxon>Eukaryota</taxon>
        <taxon>Metazoa</taxon>
        <taxon>Ecdysozoa</taxon>
        <taxon>Arthropoda</taxon>
        <taxon>Hexapoda</taxon>
        <taxon>Insecta</taxon>
        <taxon>Pterygota</taxon>
        <taxon>Neoptera</taxon>
        <taxon>Endopterygota</taxon>
        <taxon>Diptera</taxon>
        <taxon>Brachycera</taxon>
        <taxon>Muscomorpha</taxon>
        <taxon>Ephydroidea</taxon>
        <taxon>Drosophilidae</taxon>
        <taxon>Drosophila</taxon>
        <taxon>Hawaiian Drosophila</taxon>
    </lineage>
</organism>
<feature type="domain" description="Glycosyl hydrolases family 22 (GH22)" evidence="9">
    <location>
        <begin position="1011"/>
        <end position="1029"/>
    </location>
</feature>
<comment type="similarity">
    <text evidence="6">Belongs to the glycosyl hydrolase 22 family.</text>
</comment>
<dbReference type="eggNOG" id="ENOG502S1S1">
    <property type="taxonomic scope" value="Eukaryota"/>
</dbReference>
<feature type="chain" id="PRO_5002811063" description="lysozyme" evidence="8">
    <location>
        <begin position="23"/>
        <end position="1204"/>
    </location>
</feature>
<evidence type="ECO:0000256" key="1">
    <source>
        <dbReference type="ARBA" id="ARBA00000632"/>
    </source>
</evidence>
<feature type="domain" description="Glycosyl hydrolases family 22 (GH22)" evidence="9">
    <location>
        <begin position="94"/>
        <end position="112"/>
    </location>
</feature>
<evidence type="ECO:0000313" key="10">
    <source>
        <dbReference type="EMBL" id="EDV96275.1"/>
    </source>
</evidence>
<accession>B4IWP9</accession>
<feature type="domain" description="Glycosyl hydrolases family 22 (GH22)" evidence="9">
    <location>
        <begin position="534"/>
        <end position="552"/>
    </location>
</feature>
<evidence type="ECO:0000256" key="7">
    <source>
        <dbReference type="SAM" id="MobiDB-lite"/>
    </source>
</evidence>
<dbReference type="SUPFAM" id="SSF53955">
    <property type="entry name" value="Lysozyme-like"/>
    <property type="match status" value="6"/>
</dbReference>
<dbReference type="GO" id="GO:0003796">
    <property type="term" value="F:lysozyme activity"/>
    <property type="evidence" value="ECO:0007669"/>
    <property type="project" value="UniProtKB-EC"/>
</dbReference>
<keyword evidence="4" id="KW-1015">Disulfide bond</keyword>
<evidence type="ECO:0000256" key="8">
    <source>
        <dbReference type="SAM" id="SignalP"/>
    </source>
</evidence>
<evidence type="ECO:0000256" key="2">
    <source>
        <dbReference type="ARBA" id="ARBA00012732"/>
    </source>
</evidence>
<dbReference type="InterPro" id="IPR001916">
    <property type="entry name" value="Glyco_hydro_22"/>
</dbReference>
<evidence type="ECO:0000256" key="5">
    <source>
        <dbReference type="ARBA" id="ARBA00023295"/>
    </source>
</evidence>
<dbReference type="Gene3D" id="1.10.530.10">
    <property type="match status" value="6"/>
</dbReference>
<name>B4IWP9_DROGR</name>
<comment type="catalytic activity">
    <reaction evidence="1">
        <text>Hydrolysis of (1-&gt;4)-beta-linkages between N-acetylmuramic acid and N-acetyl-D-glucosamine residues in a peptidoglycan and between N-acetyl-D-glucosamine residues in chitodextrins.</text>
        <dbReference type="EC" id="3.2.1.17"/>
    </reaction>
</comment>
<proteinExistence type="inferred from homology"/>
<dbReference type="InterPro" id="IPR019799">
    <property type="entry name" value="Glyco_hydro_22_CS"/>
</dbReference>
<dbReference type="PANTHER" id="PTHR11407:SF63">
    <property type="entry name" value="LYSOZYME C"/>
    <property type="match status" value="1"/>
</dbReference>
<dbReference type="CDD" id="cd16899">
    <property type="entry name" value="LYZ_C_invert"/>
    <property type="match status" value="6"/>
</dbReference>
<reference evidence="10 11" key="1">
    <citation type="journal article" date="2007" name="Nature">
        <title>Evolution of genes and genomes on the Drosophila phylogeny.</title>
        <authorList>
            <consortium name="Drosophila 12 Genomes Consortium"/>
            <person name="Clark A.G."/>
            <person name="Eisen M.B."/>
            <person name="Smith D.R."/>
            <person name="Bergman C.M."/>
            <person name="Oliver B."/>
            <person name="Markow T.A."/>
            <person name="Kaufman T.C."/>
            <person name="Kellis M."/>
            <person name="Gelbart W."/>
            <person name="Iyer V.N."/>
            <person name="Pollard D.A."/>
            <person name="Sackton T.B."/>
            <person name="Larracuente A.M."/>
            <person name="Singh N.D."/>
            <person name="Abad J.P."/>
            <person name="Abt D.N."/>
            <person name="Adryan B."/>
            <person name="Aguade M."/>
            <person name="Akashi H."/>
            <person name="Anderson W.W."/>
            <person name="Aquadro C.F."/>
            <person name="Ardell D.H."/>
            <person name="Arguello R."/>
            <person name="Artieri C.G."/>
            <person name="Barbash D.A."/>
            <person name="Barker D."/>
            <person name="Barsanti P."/>
            <person name="Batterham P."/>
            <person name="Batzoglou S."/>
            <person name="Begun D."/>
            <person name="Bhutkar A."/>
            <person name="Blanco E."/>
            <person name="Bosak S.A."/>
            <person name="Bradley R.K."/>
            <person name="Brand A.D."/>
            <person name="Brent M.R."/>
            <person name="Brooks A.N."/>
            <person name="Brown R.H."/>
            <person name="Butlin R.K."/>
            <person name="Caggese C."/>
            <person name="Calvi B.R."/>
            <person name="Bernardo de Carvalho A."/>
            <person name="Caspi A."/>
            <person name="Castrezana S."/>
            <person name="Celniker S.E."/>
            <person name="Chang J.L."/>
            <person name="Chapple C."/>
            <person name="Chatterji S."/>
            <person name="Chinwalla A."/>
            <person name="Civetta A."/>
            <person name="Clifton S.W."/>
            <person name="Comeron J.M."/>
            <person name="Costello J.C."/>
            <person name="Coyne J.A."/>
            <person name="Daub J."/>
            <person name="David R.G."/>
            <person name="Delcher A.L."/>
            <person name="Delehaunty K."/>
            <person name="Do C.B."/>
            <person name="Ebling H."/>
            <person name="Edwards K."/>
            <person name="Eickbush T."/>
            <person name="Evans J.D."/>
            <person name="Filipski A."/>
            <person name="Findeiss S."/>
            <person name="Freyhult E."/>
            <person name="Fulton L."/>
            <person name="Fulton R."/>
            <person name="Garcia A.C."/>
            <person name="Gardiner A."/>
            <person name="Garfield D.A."/>
            <person name="Garvin B.E."/>
            <person name="Gibson G."/>
            <person name="Gilbert D."/>
            <person name="Gnerre S."/>
            <person name="Godfrey J."/>
            <person name="Good R."/>
            <person name="Gotea V."/>
            <person name="Gravely B."/>
            <person name="Greenberg A.J."/>
            <person name="Griffiths-Jones S."/>
            <person name="Gross S."/>
            <person name="Guigo R."/>
            <person name="Gustafson E.A."/>
            <person name="Haerty W."/>
            <person name="Hahn M.W."/>
            <person name="Halligan D.L."/>
            <person name="Halpern A.L."/>
            <person name="Halter G.M."/>
            <person name="Han M.V."/>
            <person name="Heger A."/>
            <person name="Hillier L."/>
            <person name="Hinrichs A.S."/>
            <person name="Holmes I."/>
            <person name="Hoskins R.A."/>
            <person name="Hubisz M.J."/>
            <person name="Hultmark D."/>
            <person name="Huntley M.A."/>
            <person name="Jaffe D.B."/>
            <person name="Jagadeeshan S."/>
            <person name="Jeck W.R."/>
            <person name="Johnson J."/>
            <person name="Jones C.D."/>
            <person name="Jordan W.C."/>
            <person name="Karpen G.H."/>
            <person name="Kataoka E."/>
            <person name="Keightley P.D."/>
            <person name="Kheradpour P."/>
            <person name="Kirkness E.F."/>
            <person name="Koerich L.B."/>
            <person name="Kristiansen K."/>
            <person name="Kudrna D."/>
            <person name="Kulathinal R.J."/>
            <person name="Kumar S."/>
            <person name="Kwok R."/>
            <person name="Lander E."/>
            <person name="Langley C.H."/>
            <person name="Lapoint R."/>
            <person name="Lazzaro B.P."/>
            <person name="Lee S.J."/>
            <person name="Levesque L."/>
            <person name="Li R."/>
            <person name="Lin C.F."/>
            <person name="Lin M.F."/>
            <person name="Lindblad-Toh K."/>
            <person name="Llopart A."/>
            <person name="Long M."/>
            <person name="Low L."/>
            <person name="Lozovsky E."/>
            <person name="Lu J."/>
            <person name="Luo M."/>
            <person name="Machado C.A."/>
            <person name="Makalowski W."/>
            <person name="Marzo M."/>
            <person name="Matsuda M."/>
            <person name="Matzkin L."/>
            <person name="McAllister B."/>
            <person name="McBride C.S."/>
            <person name="McKernan B."/>
            <person name="McKernan K."/>
            <person name="Mendez-Lago M."/>
            <person name="Minx P."/>
            <person name="Mollenhauer M.U."/>
            <person name="Montooth K."/>
            <person name="Mount S.M."/>
            <person name="Mu X."/>
            <person name="Myers E."/>
            <person name="Negre B."/>
            <person name="Newfeld S."/>
            <person name="Nielsen R."/>
            <person name="Noor M.A."/>
            <person name="O'Grady P."/>
            <person name="Pachter L."/>
            <person name="Papaceit M."/>
            <person name="Parisi M.J."/>
            <person name="Parisi M."/>
            <person name="Parts L."/>
            <person name="Pedersen J.S."/>
            <person name="Pesole G."/>
            <person name="Phillippy A.M."/>
            <person name="Ponting C.P."/>
            <person name="Pop M."/>
            <person name="Porcelli D."/>
            <person name="Powell J.R."/>
            <person name="Prohaska S."/>
            <person name="Pruitt K."/>
            <person name="Puig M."/>
            <person name="Quesneville H."/>
            <person name="Ram K.R."/>
            <person name="Rand D."/>
            <person name="Rasmussen M.D."/>
            <person name="Reed L.K."/>
            <person name="Reenan R."/>
            <person name="Reily A."/>
            <person name="Remington K.A."/>
            <person name="Rieger T.T."/>
            <person name="Ritchie M.G."/>
            <person name="Robin C."/>
            <person name="Rogers Y.H."/>
            <person name="Rohde C."/>
            <person name="Rozas J."/>
            <person name="Rubenfield M.J."/>
            <person name="Ruiz A."/>
            <person name="Russo S."/>
            <person name="Salzberg S.L."/>
            <person name="Sanchez-Gracia A."/>
            <person name="Saranga D.J."/>
            <person name="Sato H."/>
            <person name="Schaeffer S.W."/>
            <person name="Schatz M.C."/>
            <person name="Schlenke T."/>
            <person name="Schwartz R."/>
            <person name="Segarra C."/>
            <person name="Singh R.S."/>
            <person name="Sirot L."/>
            <person name="Sirota M."/>
            <person name="Sisneros N.B."/>
            <person name="Smith C.D."/>
            <person name="Smith T.F."/>
            <person name="Spieth J."/>
            <person name="Stage D.E."/>
            <person name="Stark A."/>
            <person name="Stephan W."/>
            <person name="Strausberg R.L."/>
            <person name="Strempel S."/>
            <person name="Sturgill D."/>
            <person name="Sutton G."/>
            <person name="Sutton G.G."/>
            <person name="Tao W."/>
            <person name="Teichmann S."/>
            <person name="Tobari Y.N."/>
            <person name="Tomimura Y."/>
            <person name="Tsolas J.M."/>
            <person name="Valente V.L."/>
            <person name="Venter E."/>
            <person name="Venter J.C."/>
            <person name="Vicario S."/>
            <person name="Vieira F.G."/>
            <person name="Vilella A.J."/>
            <person name="Villasante A."/>
            <person name="Walenz B."/>
            <person name="Wang J."/>
            <person name="Wasserman M."/>
            <person name="Watts T."/>
            <person name="Wilson D."/>
            <person name="Wilson R.K."/>
            <person name="Wing R.A."/>
            <person name="Wolfner M.F."/>
            <person name="Wong A."/>
            <person name="Wong G.K."/>
            <person name="Wu C.I."/>
            <person name="Wu G."/>
            <person name="Yamamoto D."/>
            <person name="Yang H.P."/>
            <person name="Yang S.P."/>
            <person name="Yorke J.A."/>
            <person name="Yoshida K."/>
            <person name="Zdobnov E."/>
            <person name="Zhang P."/>
            <person name="Zhang Y."/>
            <person name="Zimin A.V."/>
            <person name="Baldwin J."/>
            <person name="Abdouelleil A."/>
            <person name="Abdulkadir J."/>
            <person name="Abebe A."/>
            <person name="Abera B."/>
            <person name="Abreu J."/>
            <person name="Acer S.C."/>
            <person name="Aftuck L."/>
            <person name="Alexander A."/>
            <person name="An P."/>
            <person name="Anderson E."/>
            <person name="Anderson S."/>
            <person name="Arachi H."/>
            <person name="Azer M."/>
            <person name="Bachantsang P."/>
            <person name="Barry A."/>
            <person name="Bayul T."/>
            <person name="Berlin A."/>
            <person name="Bessette D."/>
            <person name="Bloom T."/>
            <person name="Blye J."/>
            <person name="Boguslavskiy L."/>
            <person name="Bonnet C."/>
            <person name="Boukhgalter B."/>
            <person name="Bourzgui I."/>
            <person name="Brown A."/>
            <person name="Cahill P."/>
            <person name="Channer S."/>
            <person name="Cheshatsang Y."/>
            <person name="Chuda L."/>
            <person name="Citroen M."/>
            <person name="Collymore A."/>
            <person name="Cooke P."/>
            <person name="Costello M."/>
            <person name="D'Aco K."/>
            <person name="Daza R."/>
            <person name="De Haan G."/>
            <person name="DeGray S."/>
            <person name="DeMaso C."/>
            <person name="Dhargay N."/>
            <person name="Dooley K."/>
            <person name="Dooley E."/>
            <person name="Doricent M."/>
            <person name="Dorje P."/>
            <person name="Dorjee K."/>
            <person name="Dupes A."/>
            <person name="Elong R."/>
            <person name="Falk J."/>
            <person name="Farina A."/>
            <person name="Faro S."/>
            <person name="Ferguson D."/>
            <person name="Fisher S."/>
            <person name="Foley C.D."/>
            <person name="Franke A."/>
            <person name="Friedrich D."/>
            <person name="Gadbois L."/>
            <person name="Gearin G."/>
            <person name="Gearin C.R."/>
            <person name="Giannoukos G."/>
            <person name="Goode T."/>
            <person name="Graham J."/>
            <person name="Grandbois E."/>
            <person name="Grewal S."/>
            <person name="Gyaltsen K."/>
            <person name="Hafez N."/>
            <person name="Hagos B."/>
            <person name="Hall J."/>
            <person name="Henson C."/>
            <person name="Hollinger A."/>
            <person name="Honan T."/>
            <person name="Huard M.D."/>
            <person name="Hughes L."/>
            <person name="Hurhula B."/>
            <person name="Husby M.E."/>
            <person name="Kamat A."/>
            <person name="Kanga B."/>
            <person name="Kashin S."/>
            <person name="Khazanovich D."/>
            <person name="Kisner P."/>
            <person name="Lance K."/>
            <person name="Lara M."/>
            <person name="Lee W."/>
            <person name="Lennon N."/>
            <person name="Letendre F."/>
            <person name="LeVine R."/>
            <person name="Lipovsky A."/>
            <person name="Liu X."/>
            <person name="Liu J."/>
            <person name="Liu S."/>
            <person name="Lokyitsang T."/>
            <person name="Lokyitsang Y."/>
            <person name="Lubonja R."/>
            <person name="Lui A."/>
            <person name="MacDonald P."/>
            <person name="Magnisalis V."/>
            <person name="Maru K."/>
            <person name="Matthews C."/>
            <person name="McCusker W."/>
            <person name="McDonough S."/>
            <person name="Mehta T."/>
            <person name="Meldrim J."/>
            <person name="Meneus L."/>
            <person name="Mihai O."/>
            <person name="Mihalev A."/>
            <person name="Mihova T."/>
            <person name="Mittelman R."/>
            <person name="Mlenga V."/>
            <person name="Montmayeur A."/>
            <person name="Mulrain L."/>
            <person name="Navidi A."/>
            <person name="Naylor J."/>
            <person name="Negash T."/>
            <person name="Nguyen T."/>
            <person name="Nguyen N."/>
            <person name="Nicol R."/>
            <person name="Norbu C."/>
            <person name="Norbu N."/>
            <person name="Novod N."/>
            <person name="O'Neill B."/>
            <person name="Osman S."/>
            <person name="Markiewicz E."/>
            <person name="Oyono O.L."/>
            <person name="Patti C."/>
            <person name="Phunkhang P."/>
            <person name="Pierre F."/>
            <person name="Priest M."/>
            <person name="Raghuraman S."/>
            <person name="Rege F."/>
            <person name="Reyes R."/>
            <person name="Rise C."/>
            <person name="Rogov P."/>
            <person name="Ross K."/>
            <person name="Ryan E."/>
            <person name="Settipalli S."/>
            <person name="Shea T."/>
            <person name="Sherpa N."/>
            <person name="Shi L."/>
            <person name="Shih D."/>
            <person name="Sparrow T."/>
            <person name="Spaulding J."/>
            <person name="Stalker J."/>
            <person name="Stange-Thomann N."/>
            <person name="Stavropoulos S."/>
            <person name="Stone C."/>
            <person name="Strader C."/>
            <person name="Tesfaye S."/>
            <person name="Thomson T."/>
            <person name="Thoulutsang Y."/>
            <person name="Thoulutsang D."/>
            <person name="Topham K."/>
            <person name="Topping I."/>
            <person name="Tsamla T."/>
            <person name="Vassiliev H."/>
            <person name="Vo A."/>
            <person name="Wangchuk T."/>
            <person name="Wangdi T."/>
            <person name="Weiand M."/>
            <person name="Wilkinson J."/>
            <person name="Wilson A."/>
            <person name="Yadav S."/>
            <person name="Young G."/>
            <person name="Yu Q."/>
            <person name="Zembek L."/>
            <person name="Zhong D."/>
            <person name="Zimmer A."/>
            <person name="Zwirko Z."/>
            <person name="Jaffe D.B."/>
            <person name="Alvarez P."/>
            <person name="Brockman W."/>
            <person name="Butler J."/>
            <person name="Chin C."/>
            <person name="Gnerre S."/>
            <person name="Grabherr M."/>
            <person name="Kleber M."/>
            <person name="Mauceli E."/>
            <person name="MacCallum I."/>
        </authorList>
    </citation>
    <scope>NUCLEOTIDE SEQUENCE [LARGE SCALE GENOMIC DNA]</scope>
    <source>
        <strain evidence="11">Tucson 15287-2541.00</strain>
    </source>
</reference>
<keyword evidence="5" id="KW-0326">Glycosidase</keyword>
<dbReference type="PRINTS" id="PR00135">
    <property type="entry name" value="LYZLACT"/>
</dbReference>
<dbReference type="PROSITE" id="PS00128">
    <property type="entry name" value="GLYCOSYL_HYDROL_F22_1"/>
    <property type="match status" value="5"/>
</dbReference>
<dbReference type="EC" id="3.2.1.17" evidence="2"/>
<dbReference type="PROSITE" id="PS51348">
    <property type="entry name" value="GLYCOSYL_HYDROL_F22_2"/>
    <property type="match status" value="6"/>
</dbReference>
<dbReference type="InParanoid" id="B4IWP9"/>
<dbReference type="AlphaFoldDB" id="B4IWP9"/>
<dbReference type="InterPro" id="IPR023346">
    <property type="entry name" value="Lysozyme-like_dom_sf"/>
</dbReference>
<feature type="domain" description="Glycosyl hydrolases family 22 (GH22)" evidence="9">
    <location>
        <begin position="851"/>
        <end position="869"/>
    </location>
</feature>
<gene>
    <name evidence="10" type="primary">Dgri\GH16162</name>
    <name evidence="10" type="ORF">Dgri_GH16162</name>
</gene>
<evidence type="ECO:0000256" key="3">
    <source>
        <dbReference type="ARBA" id="ARBA00022638"/>
    </source>
</evidence>
<dbReference type="PANTHER" id="PTHR11407">
    <property type="entry name" value="LYSOZYME C"/>
    <property type="match status" value="1"/>
</dbReference>
<dbReference type="PhylomeDB" id="B4IWP9"/>
<dbReference type="Pfam" id="PF00062">
    <property type="entry name" value="Lys"/>
    <property type="match status" value="6"/>
</dbReference>
<keyword evidence="8" id="KW-0732">Signal</keyword>
<evidence type="ECO:0000313" key="11">
    <source>
        <dbReference type="Proteomes" id="UP000001070"/>
    </source>
</evidence>
<dbReference type="FunCoup" id="B4IWP9">
    <property type="interactions" value="43"/>
</dbReference>
<dbReference type="GO" id="GO:0042742">
    <property type="term" value="P:defense response to bacterium"/>
    <property type="evidence" value="ECO:0007669"/>
    <property type="project" value="UniProtKB-KW"/>
</dbReference>
<keyword evidence="5" id="KW-0378">Hydrolase</keyword>
<dbReference type="SMR" id="B4IWP9"/>
<dbReference type="KEGG" id="dgr:6558886"/>
<feature type="region of interest" description="Disordered" evidence="7">
    <location>
        <begin position="915"/>
        <end position="935"/>
    </location>
</feature>
<protein>
    <recommendedName>
        <fullName evidence="2">lysozyme</fullName>
        <ecNumber evidence="2">3.2.1.17</ecNumber>
    </recommendedName>
</protein>
<feature type="signal peptide" evidence="8">
    <location>
        <begin position="1"/>
        <end position="22"/>
    </location>
</feature>
<sequence>MSSVLLLPLLLLLLLLLQLCSARIFERCELAALLQHQHGLPPAQVANLVCIAQHASSLNTATFGGGTGPGGGSHGIFQISDVYWCSPPGQGAGCGLSCSRLRDDDIADDVLCVRKIYAEHQRISGDGFTAWQAYDAYCRRDAASYVAGCGLGGNKNNAQHVAASYQVKHPQPQLSYYHQPQQQQQIQVGYHQPQHQQVQGKIYSRCELAQELFYKHKLPMQQIPTWVCIAQHESSFNTAAVGRLNTDGSADHGLFQISDLYWCTHDQRGGKGCRAVCNQFLDASISDDVQCIRRIHQEHTQISGDGFNAWTVYNRDCRNQRYEQVAACFAKPPSTSLHPNAIGGTVHKISYAYSYAPKPQQPTTPNPYYRAPVSKPSQNYQLVSNQRNPFLHPGTQPHPNVIGAPIKTHYASSSYANPLLSYKPHTTPKQQHLQHNYYRQPQAQQHQQQNQHYYTTHQRAGKVYKRCELAQELYFSHKFPIQDIATWVCIAEHESRLDTAAVGRLNADGSADHGLFQISDLYWCTQDGSGGKGCHINCDRLLDSDISDDVQCIRTIHEEHTRISGDGFTAWTVYNGHCRDRKRTEIDSCFEESELQKEPVSPVRPATNELVNKPKPKGKIYSRCELAQELYRKHKMPMSEIATWVCIAQHESSYNTAAVGRLNTDRSEDHGLFQISDLYWCTHDGSAGKACHIECDRLLDSDISDDIECIRTIHEEHTRISGDGFTAWTVYNGHCRDRKRAEIASCFEESELQKEPVKPVKPVKPAANGLVKKPKPKGKIYSRCELAQELYHKHKLPMQEIPTWVCIAQHESSYNTAAVGRLNTDSSEDHGLFQISDLYWCTHDGSSGKACHIECDRLLDSDISDDIECIKTIYKEHTRISGDGFTAWTVYNGHCRDRKRAEIASCFEESELQKEPGKPVKPVKPAANGLVKKPKPKGKTYSRCELAQELYHKHKLPMQEIPTWVCIAQHESSYSTAAVGRLNTDSSEDHGLFQISDLYWCTHDGSSGKACHIECDRLLDSDISDDIECIKTIYKEHTRISGDGFTAWTVYNGHCRHQSLAQLSDCFAGNEIIEAEEHSQHQQLSSHKQPPIVKVVANHPFGANPFLQHLSAPQKTQVAVQAIRTTARPSIKVTPVPVTPNHSYTSNPFLQQLKPQQQPVLAASVVRPINLVDKASVSKPNYNQNPFLKPYKNSLRMVFKRMRH</sequence>
<keyword evidence="3" id="KW-0929">Antimicrobial</keyword>
<keyword evidence="3" id="KW-0081">Bacteriolytic enzyme</keyword>
<feature type="domain" description="Glycosyl hydrolases family 22 (GH22)" evidence="9">
    <location>
        <begin position="691"/>
        <end position="709"/>
    </location>
</feature>
<dbReference type="GO" id="GO:0031640">
    <property type="term" value="P:killing of cells of another organism"/>
    <property type="evidence" value="ECO:0007669"/>
    <property type="project" value="UniProtKB-KW"/>
</dbReference>
<evidence type="ECO:0000256" key="6">
    <source>
        <dbReference type="RuleBase" id="RU004440"/>
    </source>
</evidence>